<dbReference type="SUPFAM" id="SSF52172">
    <property type="entry name" value="CheY-like"/>
    <property type="match status" value="1"/>
</dbReference>
<protein>
    <submittedName>
        <fullName evidence="10">DNA-binding response regulator</fullName>
    </submittedName>
</protein>
<dbReference type="PROSITE" id="PS51755">
    <property type="entry name" value="OMPR_PHOB"/>
    <property type="match status" value="1"/>
</dbReference>
<dbReference type="GO" id="GO:0006355">
    <property type="term" value="P:regulation of DNA-templated transcription"/>
    <property type="evidence" value="ECO:0007669"/>
    <property type="project" value="InterPro"/>
</dbReference>
<reference evidence="10 11" key="1">
    <citation type="submission" date="2017-10" db="EMBL/GenBank/DDBJ databases">
        <title>Genomics of the genus Arcobacter.</title>
        <authorList>
            <person name="Perez-Cataluna A."/>
            <person name="Figueras M.J."/>
        </authorList>
    </citation>
    <scope>NUCLEOTIDE SEQUENCE [LARGE SCALE GENOMIC DNA]</scope>
    <source>
        <strain evidence="10 11">CECT 8987</strain>
    </source>
</reference>
<feature type="modified residue" description="4-aspartylphosphate" evidence="6">
    <location>
        <position position="60"/>
    </location>
</feature>
<dbReference type="InterPro" id="IPR001867">
    <property type="entry name" value="OmpR/PhoB-type_DNA-bd"/>
</dbReference>
<dbReference type="PANTHER" id="PTHR48111:SF1">
    <property type="entry name" value="TWO-COMPONENT RESPONSE REGULATOR ORR33"/>
    <property type="match status" value="1"/>
</dbReference>
<dbReference type="GO" id="GO:0000976">
    <property type="term" value="F:transcription cis-regulatory region binding"/>
    <property type="evidence" value="ECO:0007669"/>
    <property type="project" value="TreeGrafter"/>
</dbReference>
<keyword evidence="1 6" id="KW-0597">Phosphoprotein</keyword>
<dbReference type="Gene3D" id="1.10.10.10">
    <property type="entry name" value="Winged helix-like DNA-binding domain superfamily/Winged helix DNA-binding domain"/>
    <property type="match status" value="1"/>
</dbReference>
<name>A0A4Q0XTP3_9BACT</name>
<dbReference type="OrthoDB" id="5514345at2"/>
<keyword evidence="4 7" id="KW-0238">DNA-binding</keyword>
<dbReference type="EMBL" id="PDKN01000002">
    <property type="protein sequence ID" value="RXJ60255.1"/>
    <property type="molecule type" value="Genomic_DNA"/>
</dbReference>
<evidence type="ECO:0000256" key="6">
    <source>
        <dbReference type="PROSITE-ProRule" id="PRU00169"/>
    </source>
</evidence>
<keyword evidence="11" id="KW-1185">Reference proteome</keyword>
<evidence type="ECO:0000259" key="8">
    <source>
        <dbReference type="PROSITE" id="PS50110"/>
    </source>
</evidence>
<evidence type="ECO:0000256" key="3">
    <source>
        <dbReference type="ARBA" id="ARBA00023015"/>
    </source>
</evidence>
<evidence type="ECO:0000256" key="5">
    <source>
        <dbReference type="ARBA" id="ARBA00023163"/>
    </source>
</evidence>
<feature type="domain" description="OmpR/PhoB-type" evidence="9">
    <location>
        <begin position="131"/>
        <end position="226"/>
    </location>
</feature>
<evidence type="ECO:0000259" key="9">
    <source>
        <dbReference type="PROSITE" id="PS51755"/>
    </source>
</evidence>
<gene>
    <name evidence="10" type="ORF">CRV04_04430</name>
</gene>
<dbReference type="RefSeq" id="WP_128995604.1">
    <property type="nucleotide sequence ID" value="NZ_PDKN01000002.1"/>
</dbReference>
<sequence length="229" mass="26776">MINRQQLKDLKLLIVEDEKKLSTFLKDAICEYFASVTLASNGEEGINKFNKIHPDVIITDIMMPKMDGLQMAKSIKEINKEAHIIVLSAFSEKEKLLKSIDVGINKYFIKPFDPDELLHHIDKIALKLHNRRYMNINKEFMFDKNSKNLYQKEQLVKLTPREREFFALLVQNANMIVGIELIKRTLWPKEQEISPERLRTFIKRVRIKTSKNLIDNISGQGYTLSKDNI</sequence>
<dbReference type="AlphaFoldDB" id="A0A4Q0XTP3"/>
<keyword evidence="5" id="KW-0804">Transcription</keyword>
<evidence type="ECO:0000256" key="4">
    <source>
        <dbReference type="ARBA" id="ARBA00023125"/>
    </source>
</evidence>
<keyword evidence="3" id="KW-0805">Transcription regulation</keyword>
<dbReference type="GO" id="GO:0005829">
    <property type="term" value="C:cytosol"/>
    <property type="evidence" value="ECO:0007669"/>
    <property type="project" value="TreeGrafter"/>
</dbReference>
<dbReference type="GO" id="GO:0032993">
    <property type="term" value="C:protein-DNA complex"/>
    <property type="evidence" value="ECO:0007669"/>
    <property type="project" value="TreeGrafter"/>
</dbReference>
<dbReference type="Proteomes" id="UP000290657">
    <property type="component" value="Unassembled WGS sequence"/>
</dbReference>
<dbReference type="PANTHER" id="PTHR48111">
    <property type="entry name" value="REGULATOR OF RPOS"/>
    <property type="match status" value="1"/>
</dbReference>
<evidence type="ECO:0000313" key="10">
    <source>
        <dbReference type="EMBL" id="RXJ60255.1"/>
    </source>
</evidence>
<dbReference type="Pfam" id="PF00072">
    <property type="entry name" value="Response_reg"/>
    <property type="match status" value="1"/>
</dbReference>
<evidence type="ECO:0000256" key="1">
    <source>
        <dbReference type="ARBA" id="ARBA00022553"/>
    </source>
</evidence>
<dbReference type="SMART" id="SM00448">
    <property type="entry name" value="REC"/>
    <property type="match status" value="1"/>
</dbReference>
<feature type="domain" description="Response regulatory" evidence="8">
    <location>
        <begin position="11"/>
        <end position="125"/>
    </location>
</feature>
<dbReference type="Pfam" id="PF00486">
    <property type="entry name" value="Trans_reg_C"/>
    <property type="match status" value="1"/>
</dbReference>
<feature type="DNA-binding region" description="OmpR/PhoB-type" evidence="7">
    <location>
        <begin position="131"/>
        <end position="226"/>
    </location>
</feature>
<dbReference type="InterPro" id="IPR039420">
    <property type="entry name" value="WalR-like"/>
</dbReference>
<dbReference type="InterPro" id="IPR001789">
    <property type="entry name" value="Sig_transdc_resp-reg_receiver"/>
</dbReference>
<proteinExistence type="predicted"/>
<evidence type="ECO:0000256" key="7">
    <source>
        <dbReference type="PROSITE-ProRule" id="PRU01091"/>
    </source>
</evidence>
<dbReference type="GO" id="GO:0000156">
    <property type="term" value="F:phosphorelay response regulator activity"/>
    <property type="evidence" value="ECO:0007669"/>
    <property type="project" value="TreeGrafter"/>
</dbReference>
<dbReference type="Gene3D" id="3.40.50.2300">
    <property type="match status" value="1"/>
</dbReference>
<keyword evidence="2" id="KW-0902">Two-component regulatory system</keyword>
<comment type="caution">
    <text evidence="10">The sequence shown here is derived from an EMBL/GenBank/DDBJ whole genome shotgun (WGS) entry which is preliminary data.</text>
</comment>
<dbReference type="InterPro" id="IPR036388">
    <property type="entry name" value="WH-like_DNA-bd_sf"/>
</dbReference>
<dbReference type="PROSITE" id="PS50110">
    <property type="entry name" value="RESPONSE_REGULATORY"/>
    <property type="match status" value="1"/>
</dbReference>
<evidence type="ECO:0000256" key="2">
    <source>
        <dbReference type="ARBA" id="ARBA00023012"/>
    </source>
</evidence>
<dbReference type="InterPro" id="IPR011006">
    <property type="entry name" value="CheY-like_superfamily"/>
</dbReference>
<organism evidence="10 11">
    <name type="scientific">Candidatus Marinarcus aquaticus</name>
    <dbReference type="NCBI Taxonomy" id="2044504"/>
    <lineage>
        <taxon>Bacteria</taxon>
        <taxon>Pseudomonadati</taxon>
        <taxon>Campylobacterota</taxon>
        <taxon>Epsilonproteobacteria</taxon>
        <taxon>Campylobacterales</taxon>
        <taxon>Arcobacteraceae</taxon>
        <taxon>Candidatus Marinarcus</taxon>
    </lineage>
</organism>
<dbReference type="CDD" id="cd17536">
    <property type="entry name" value="REC_YesN-like"/>
    <property type="match status" value="1"/>
</dbReference>
<accession>A0A4Q0XTP3</accession>
<dbReference type="SMART" id="SM00862">
    <property type="entry name" value="Trans_reg_C"/>
    <property type="match status" value="1"/>
</dbReference>
<evidence type="ECO:0000313" key="11">
    <source>
        <dbReference type="Proteomes" id="UP000290657"/>
    </source>
</evidence>